<evidence type="ECO:0000256" key="3">
    <source>
        <dbReference type="ARBA" id="ARBA00022558"/>
    </source>
</evidence>
<evidence type="ECO:0000256" key="5">
    <source>
        <dbReference type="ARBA" id="ARBA00022837"/>
    </source>
</evidence>
<feature type="region of interest" description="Disordered" evidence="7">
    <location>
        <begin position="443"/>
        <end position="465"/>
    </location>
</feature>
<dbReference type="InterPro" id="IPR011047">
    <property type="entry name" value="Quinoprotein_ADH-like_sf"/>
</dbReference>
<dbReference type="InterPro" id="IPR008707">
    <property type="entry name" value="B-propeller_PilY1"/>
</dbReference>
<keyword evidence="10" id="KW-1185">Reference proteome</keyword>
<dbReference type="SUPFAM" id="SSF50998">
    <property type="entry name" value="Quinoprotein alcohol dehydrogenase-like"/>
    <property type="match status" value="1"/>
</dbReference>
<protein>
    <submittedName>
        <fullName evidence="9">Type IV pilus assembly protein PilY1</fullName>
    </submittedName>
</protein>
<dbReference type="GO" id="GO:0046872">
    <property type="term" value="F:metal ion binding"/>
    <property type="evidence" value="ECO:0007669"/>
    <property type="project" value="UniProtKB-KW"/>
</dbReference>
<dbReference type="Pfam" id="PF05567">
    <property type="entry name" value="T4P_PilY1"/>
    <property type="match status" value="1"/>
</dbReference>
<evidence type="ECO:0000256" key="2">
    <source>
        <dbReference type="ARBA" id="ARBA00008387"/>
    </source>
</evidence>
<dbReference type="Proteomes" id="UP000198725">
    <property type="component" value="Unassembled WGS sequence"/>
</dbReference>
<dbReference type="PROSITE" id="PS00018">
    <property type="entry name" value="EF_HAND_1"/>
    <property type="match status" value="1"/>
</dbReference>
<dbReference type="GO" id="GO:0009289">
    <property type="term" value="C:pilus"/>
    <property type="evidence" value="ECO:0007669"/>
    <property type="project" value="UniProtKB-SubCell"/>
</dbReference>
<comment type="subcellular location">
    <subcellularLocation>
        <location evidence="1">Fimbrium</location>
    </subcellularLocation>
</comment>
<comment type="similarity">
    <text evidence="2">Belongs to the PilY1 family.</text>
</comment>
<evidence type="ECO:0000259" key="8">
    <source>
        <dbReference type="Pfam" id="PF05567"/>
    </source>
</evidence>
<dbReference type="InterPro" id="IPR018247">
    <property type="entry name" value="EF_Hand_1_Ca_BS"/>
</dbReference>
<evidence type="ECO:0000256" key="4">
    <source>
        <dbReference type="ARBA" id="ARBA00022723"/>
    </source>
</evidence>
<evidence type="ECO:0000313" key="10">
    <source>
        <dbReference type="Proteomes" id="UP000198725"/>
    </source>
</evidence>
<evidence type="ECO:0000313" key="9">
    <source>
        <dbReference type="EMBL" id="SFK23305.1"/>
    </source>
</evidence>
<dbReference type="EMBL" id="FOSR01000001">
    <property type="protein sequence ID" value="SFK23305.1"/>
    <property type="molecule type" value="Genomic_DNA"/>
</dbReference>
<keyword evidence="3" id="KW-1029">Fimbrium biogenesis</keyword>
<gene>
    <name evidence="9" type="ORF">SAMN05192579_101170</name>
</gene>
<reference evidence="10" key="1">
    <citation type="submission" date="2016-10" db="EMBL/GenBank/DDBJ databases">
        <authorList>
            <person name="Varghese N."/>
            <person name="Submissions S."/>
        </authorList>
    </citation>
    <scope>NUCLEOTIDE SEQUENCE [LARGE SCALE GENOMIC DNA]</scope>
    <source>
        <strain evidence="10">MO64</strain>
    </source>
</reference>
<evidence type="ECO:0000256" key="6">
    <source>
        <dbReference type="ARBA" id="ARBA00023263"/>
    </source>
</evidence>
<evidence type="ECO:0000256" key="7">
    <source>
        <dbReference type="SAM" id="MobiDB-lite"/>
    </source>
</evidence>
<keyword evidence="4" id="KW-0479">Metal-binding</keyword>
<name>A0A1I3XUT1_9GAMM</name>
<sequence length="1312" mass="137048">MGMAYVQPVHAATSSTSTVTVDQQPLTLQPSIPPNIVLMLDDSGSMAWDFMPDANYLTGNATGVDENGYQDTYVPVDGLRSSSVNGTYYNPKITYTVPVKADGSSQAAPTGLSGAYADPFSSTSTTVDVTQHASTQMCDFNGYSASNCPDSLLYDFSYYTAFPSGTATYRPTEQCASGYTLDSTSGVCYDPSSWSRRRQSYRDAYSAYSCKSGDTYNSATGWCEPSGVTVSYTYLFTYSTVDGDGNYVRNYVGKSSDCTAAEASSAWTSGATCTDDSDKSGVAAPSNVQAGQNIAIWFSYYRKRILMAKSGLMTAFSKLDSKYRVGFGSIDNNGSSAITGLGTGNYKEFNSQYIAYVKPFGDGSSDTQKSNFWNWVTSITPNNGTPLRQALDAVGAYYKTSQPWQTMSSDPVADPTTNTPELACRQSYTILTTDGFWNGSYSSQTTSGASDTSGPTNSGSNDQSYTYSAVAPYSGGDTPTSDGSPSLADVAMYYWKKDLRSTTSNEVPPSTEDPAFWQHMTTFTMGLGFTPKDSSGSKIDMTDVFKWAQGGTKPSGFAGWPQPASNSINNIADLAHAAVNGHGGFYSATSPDSFTSGLQDALKRATERVGTGASLAANSTQLKTGTMAYQANYYTAKWKGDLKASTVNPNTGVITPTAKWTASSMLPAASGRNIQTYDPDATGSPTLVAFKNGTDSSGAAAPPALSSNELTALGSTATDQMNIVNYLRGDGSLEQSHSSGIYRTRDTPLGDIVDSQPVYSGAPDPNEFANQSFTGTDTFNAFAVGSVDATTGVATASKASTRTPLVYVAANDGMLHAFDASTGAETFAYLPAAVILAGVKNLSDPNYGTTTAQPHQYYNDGELTVADAYLPSLTQINGSSWHTILVGTTGRGTAKSVYALDVTDPANIALLWERYATDGKTGSGYIGQMVGKPVIAQTTDGSWSVLIGNGYNSAEGVSALLQFDLATGSLSVHTTGDTSTGNGLAAPVAWMDDASAGVSTEAYAGDLHGNVWSFPLNYLSGKGKNASITACGNLDTNCAGTKIFTATDGTNTQPITGGMLAGKDPATGNVWLFFGTGQYLSSTDLANMQVQTWYGVVAQAGTNASSLPALPATRSDLVQRSIIAEQAGDATTNPPTLPARAVSAAGTNADGTPDLSGKRGWYLDLESPTGASGAMVAQGERMVTPNQFQGNLLLGTTRIPEVTDVCNPSGRGWVMAINPFTGGNPPSNFFDVNGDGSINSSDMITLPGSGPGGSGGKVVAAAGVGFNSLPNNPIFVGGSMLVSFDNGTTASLKTSGSTGAMTRVSWQELISQ</sequence>
<accession>A0A1I3XUT1</accession>
<keyword evidence="5" id="KW-0106">Calcium</keyword>
<proteinExistence type="inferred from homology"/>
<keyword evidence="6" id="KW-0281">Fimbrium</keyword>
<evidence type="ECO:0000256" key="1">
    <source>
        <dbReference type="ARBA" id="ARBA00004561"/>
    </source>
</evidence>
<feature type="domain" description="PilY1 beta-propeller" evidence="8">
    <location>
        <begin position="788"/>
        <end position="1122"/>
    </location>
</feature>
<organism evidence="9 10">
    <name type="scientific">Rhodanobacter glycinis</name>
    <dbReference type="NCBI Taxonomy" id="582702"/>
    <lineage>
        <taxon>Bacteria</taxon>
        <taxon>Pseudomonadati</taxon>
        <taxon>Pseudomonadota</taxon>
        <taxon>Gammaproteobacteria</taxon>
        <taxon>Lysobacterales</taxon>
        <taxon>Rhodanobacteraceae</taxon>
        <taxon>Rhodanobacter</taxon>
    </lineage>
</organism>